<dbReference type="OrthoDB" id="62420at2"/>
<evidence type="ECO:0000256" key="3">
    <source>
        <dbReference type="ARBA" id="ARBA00022449"/>
    </source>
</evidence>
<feature type="transmembrane region" description="Helical" evidence="10">
    <location>
        <begin position="252"/>
        <end position="272"/>
    </location>
</feature>
<evidence type="ECO:0000256" key="1">
    <source>
        <dbReference type="ARBA" id="ARBA00004651"/>
    </source>
</evidence>
<feature type="transmembrane region" description="Helical" evidence="10">
    <location>
        <begin position="51"/>
        <end position="69"/>
    </location>
</feature>
<feature type="transmembrane region" description="Helical" evidence="10">
    <location>
        <begin position="310"/>
        <end position="330"/>
    </location>
</feature>
<dbReference type="InterPro" id="IPR048279">
    <property type="entry name" value="MdtK-like"/>
</dbReference>
<protein>
    <recommendedName>
        <fullName evidence="9">Multidrug-efflux transporter</fullName>
    </recommendedName>
</protein>
<evidence type="ECO:0000313" key="12">
    <source>
        <dbReference type="Proteomes" id="UP000255328"/>
    </source>
</evidence>
<dbReference type="InterPro" id="IPR050222">
    <property type="entry name" value="MATE_MdtK"/>
</dbReference>
<accession>A0A377GXJ1</accession>
<dbReference type="AlphaFoldDB" id="A0A377GXJ1"/>
<evidence type="ECO:0000256" key="6">
    <source>
        <dbReference type="ARBA" id="ARBA00022989"/>
    </source>
</evidence>
<keyword evidence="6 10" id="KW-1133">Transmembrane helix</keyword>
<feature type="transmembrane region" description="Helical" evidence="10">
    <location>
        <begin position="413"/>
        <end position="433"/>
    </location>
</feature>
<dbReference type="RefSeq" id="WP_115269839.1">
    <property type="nucleotide sequence ID" value="NZ_UGGU01000003.1"/>
</dbReference>
<dbReference type="PANTHER" id="PTHR43298">
    <property type="entry name" value="MULTIDRUG RESISTANCE PROTEIN NORM-RELATED"/>
    <property type="match status" value="1"/>
</dbReference>
<dbReference type="Proteomes" id="UP000255328">
    <property type="component" value="Unassembled WGS sequence"/>
</dbReference>
<evidence type="ECO:0000256" key="4">
    <source>
        <dbReference type="ARBA" id="ARBA00022475"/>
    </source>
</evidence>
<feature type="transmembrane region" description="Helical" evidence="10">
    <location>
        <begin position="192"/>
        <end position="210"/>
    </location>
</feature>
<feature type="transmembrane region" description="Helical" evidence="10">
    <location>
        <begin position="387"/>
        <end position="407"/>
    </location>
</feature>
<dbReference type="InterPro" id="IPR002528">
    <property type="entry name" value="MATE_fam"/>
</dbReference>
<evidence type="ECO:0000256" key="5">
    <source>
        <dbReference type="ARBA" id="ARBA00022692"/>
    </source>
</evidence>
<keyword evidence="4" id="KW-1003">Cell membrane</keyword>
<keyword evidence="8 10" id="KW-0472">Membrane</keyword>
<reference evidence="11 12" key="1">
    <citation type="submission" date="2018-06" db="EMBL/GenBank/DDBJ databases">
        <authorList>
            <consortium name="Pathogen Informatics"/>
            <person name="Doyle S."/>
        </authorList>
    </citation>
    <scope>NUCLEOTIDE SEQUENCE [LARGE SCALE GENOMIC DNA]</scope>
    <source>
        <strain evidence="11 12">NCTC10723</strain>
    </source>
</reference>
<feature type="transmembrane region" description="Helical" evidence="10">
    <location>
        <begin position="129"/>
        <end position="147"/>
    </location>
</feature>
<keyword evidence="2" id="KW-0813">Transport</keyword>
<evidence type="ECO:0000313" key="11">
    <source>
        <dbReference type="EMBL" id="STO31482.1"/>
    </source>
</evidence>
<evidence type="ECO:0000256" key="7">
    <source>
        <dbReference type="ARBA" id="ARBA00023065"/>
    </source>
</evidence>
<feature type="transmembrane region" description="Helical" evidence="10">
    <location>
        <begin position="278"/>
        <end position="298"/>
    </location>
</feature>
<dbReference type="NCBIfam" id="TIGR00797">
    <property type="entry name" value="matE"/>
    <property type="match status" value="1"/>
</dbReference>
<feature type="transmembrane region" description="Helical" evidence="10">
    <location>
        <begin position="159"/>
        <end position="180"/>
    </location>
</feature>
<gene>
    <name evidence="11" type="primary">norM_2</name>
    <name evidence="11" type="ORF">NCTC10723_00933</name>
</gene>
<dbReference type="GO" id="GO:0005886">
    <property type="term" value="C:plasma membrane"/>
    <property type="evidence" value="ECO:0007669"/>
    <property type="project" value="UniProtKB-SubCell"/>
</dbReference>
<comment type="subcellular location">
    <subcellularLocation>
        <location evidence="1">Cell membrane</location>
        <topology evidence="1">Multi-pass membrane protein</topology>
    </subcellularLocation>
</comment>
<sequence>MKKTIGEILKLALPAVGEMILYMMIWVFDTIMVGRHSGQLGVSAVGLSSEVIYTFFNILVAMGVSISVTSIVSRSLGAKNIDKASEVSNIAIKIGIFLGVVLNAIYFIFAENILKIAGASDDVIRLGKVYLKVCSFGIIFNMLTNIFNGIYRGCKNTRTPLYGAAIMNIVNVSLDYILIFGKFGAPELGVKGAAIATVTGIVCAFIFSFSQLKRLPFKIQLNRKIVMKDFKELVYLAIPSACQEGAFSINRLINVSIIMGLGSLAFAANQITITIESISFMPGWGFAVALTTLAGHSVGERNFEKAKKYIYYTVTLSIITMGFTAIIFFLFPNELISLFIKESEKEVITLGAMCLTLAAIEQVPMAIAMVIEGAMKGMGDTKTPFKVVLFTNWVIRLPLIYYFLYLQRYPVTTFWKVTALQWSIEAIIIVFVFERKWKKYYRTKKTTT</sequence>
<keyword evidence="3" id="KW-0050">Antiport</keyword>
<feature type="transmembrane region" description="Helical" evidence="10">
    <location>
        <begin position="12"/>
        <end position="31"/>
    </location>
</feature>
<proteinExistence type="predicted"/>
<dbReference type="GO" id="GO:0015297">
    <property type="term" value="F:antiporter activity"/>
    <property type="evidence" value="ECO:0007669"/>
    <property type="project" value="UniProtKB-KW"/>
</dbReference>
<keyword evidence="12" id="KW-1185">Reference proteome</keyword>
<evidence type="ECO:0000256" key="2">
    <source>
        <dbReference type="ARBA" id="ARBA00022448"/>
    </source>
</evidence>
<evidence type="ECO:0000256" key="9">
    <source>
        <dbReference type="ARBA" id="ARBA00031636"/>
    </source>
</evidence>
<evidence type="ECO:0000256" key="8">
    <source>
        <dbReference type="ARBA" id="ARBA00023136"/>
    </source>
</evidence>
<dbReference type="GO" id="GO:0042910">
    <property type="term" value="F:xenobiotic transmembrane transporter activity"/>
    <property type="evidence" value="ECO:0007669"/>
    <property type="project" value="InterPro"/>
</dbReference>
<dbReference type="GO" id="GO:0006811">
    <property type="term" value="P:monoatomic ion transport"/>
    <property type="evidence" value="ECO:0007669"/>
    <property type="project" value="UniProtKB-KW"/>
</dbReference>
<dbReference type="EMBL" id="UGGU01000003">
    <property type="protein sequence ID" value="STO31482.1"/>
    <property type="molecule type" value="Genomic_DNA"/>
</dbReference>
<name>A0A377GXJ1_9FUSO</name>
<keyword evidence="7" id="KW-0406">Ion transport</keyword>
<feature type="transmembrane region" description="Helical" evidence="10">
    <location>
        <begin position="90"/>
        <end position="109"/>
    </location>
</feature>
<evidence type="ECO:0000256" key="10">
    <source>
        <dbReference type="SAM" id="Phobius"/>
    </source>
</evidence>
<dbReference type="CDD" id="cd13137">
    <property type="entry name" value="MATE_NorM_like"/>
    <property type="match status" value="1"/>
</dbReference>
<dbReference type="Pfam" id="PF01554">
    <property type="entry name" value="MatE"/>
    <property type="match status" value="2"/>
</dbReference>
<dbReference type="PANTHER" id="PTHR43298:SF4">
    <property type="entry name" value="DRUG_SODIUM ANTIPORTER"/>
    <property type="match status" value="1"/>
</dbReference>
<keyword evidence="5 10" id="KW-0812">Transmembrane</keyword>
<feature type="transmembrane region" description="Helical" evidence="10">
    <location>
        <begin position="350"/>
        <end position="375"/>
    </location>
</feature>
<organism evidence="11 12">
    <name type="scientific">Fusobacterium necrogenes</name>
    <dbReference type="NCBI Taxonomy" id="858"/>
    <lineage>
        <taxon>Bacteria</taxon>
        <taxon>Fusobacteriati</taxon>
        <taxon>Fusobacteriota</taxon>
        <taxon>Fusobacteriia</taxon>
        <taxon>Fusobacteriales</taxon>
        <taxon>Fusobacteriaceae</taxon>
        <taxon>Fusobacterium</taxon>
    </lineage>
</organism>
<dbReference type="PIRSF" id="PIRSF006603">
    <property type="entry name" value="DinF"/>
    <property type="match status" value="1"/>
</dbReference>